<keyword evidence="4" id="KW-1185">Reference proteome</keyword>
<dbReference type="InterPro" id="IPR013108">
    <property type="entry name" value="Amidohydro_3"/>
</dbReference>
<evidence type="ECO:0000313" key="3">
    <source>
        <dbReference type="EMBL" id="MFC3959276.1"/>
    </source>
</evidence>
<comment type="caution">
    <text evidence="3">The sequence shown here is derived from an EMBL/GenBank/DDBJ whole genome shotgun (WGS) entry which is preliminary data.</text>
</comment>
<dbReference type="EC" id="3.5.-.-" evidence="3"/>
<dbReference type="GO" id="GO:0016787">
    <property type="term" value="F:hydrolase activity"/>
    <property type="evidence" value="ECO:0007669"/>
    <property type="project" value="UniProtKB-KW"/>
</dbReference>
<gene>
    <name evidence="3" type="ORF">ACFOUR_13000</name>
</gene>
<organism evidence="3 4">
    <name type="scientific">Halovivax cerinus</name>
    <dbReference type="NCBI Taxonomy" id="1487865"/>
    <lineage>
        <taxon>Archaea</taxon>
        <taxon>Methanobacteriati</taxon>
        <taxon>Methanobacteriota</taxon>
        <taxon>Stenosarchaea group</taxon>
        <taxon>Halobacteria</taxon>
        <taxon>Halobacteriales</taxon>
        <taxon>Natrialbaceae</taxon>
        <taxon>Halovivax</taxon>
    </lineage>
</organism>
<dbReference type="EMBL" id="JBHSAQ010000011">
    <property type="protein sequence ID" value="MFC3959276.1"/>
    <property type="molecule type" value="Genomic_DNA"/>
</dbReference>
<protein>
    <submittedName>
        <fullName evidence="3">Amidohydrolase</fullName>
        <ecNumber evidence="3">3.5.-.-</ecNumber>
    </submittedName>
</protein>
<dbReference type="CDD" id="cd01300">
    <property type="entry name" value="YtcJ_like"/>
    <property type="match status" value="1"/>
</dbReference>
<dbReference type="InterPro" id="IPR032466">
    <property type="entry name" value="Metal_Hydrolase"/>
</dbReference>
<proteinExistence type="predicted"/>
<dbReference type="Gene3D" id="3.20.20.140">
    <property type="entry name" value="Metal-dependent hydrolases"/>
    <property type="match status" value="1"/>
</dbReference>
<evidence type="ECO:0000256" key="1">
    <source>
        <dbReference type="SAM" id="MobiDB-lite"/>
    </source>
</evidence>
<dbReference type="InterPro" id="IPR033932">
    <property type="entry name" value="YtcJ-like"/>
</dbReference>
<dbReference type="SUPFAM" id="SSF51338">
    <property type="entry name" value="Composite domain of metallo-dependent hydrolases"/>
    <property type="match status" value="1"/>
</dbReference>
<reference evidence="3 4" key="1">
    <citation type="journal article" date="2019" name="Int. J. Syst. Evol. Microbiol.">
        <title>The Global Catalogue of Microorganisms (GCM) 10K type strain sequencing project: providing services to taxonomists for standard genome sequencing and annotation.</title>
        <authorList>
            <consortium name="The Broad Institute Genomics Platform"/>
            <consortium name="The Broad Institute Genome Sequencing Center for Infectious Disease"/>
            <person name="Wu L."/>
            <person name="Ma J."/>
        </authorList>
    </citation>
    <scope>NUCLEOTIDE SEQUENCE [LARGE SCALE GENOMIC DNA]</scope>
    <source>
        <strain evidence="3 4">IBRC-M 10256</strain>
    </source>
</reference>
<dbReference type="PANTHER" id="PTHR22642">
    <property type="entry name" value="IMIDAZOLONEPROPIONASE"/>
    <property type="match status" value="1"/>
</dbReference>
<dbReference type="AlphaFoldDB" id="A0ABD5NQJ5"/>
<dbReference type="PANTHER" id="PTHR22642:SF2">
    <property type="entry name" value="PROTEIN LONG AFTER FAR-RED 3"/>
    <property type="match status" value="1"/>
</dbReference>
<evidence type="ECO:0000259" key="2">
    <source>
        <dbReference type="Pfam" id="PF07969"/>
    </source>
</evidence>
<accession>A0ABD5NQJ5</accession>
<feature type="region of interest" description="Disordered" evidence="1">
    <location>
        <begin position="168"/>
        <end position="189"/>
    </location>
</feature>
<dbReference type="InterPro" id="IPR011059">
    <property type="entry name" value="Metal-dep_hydrolase_composite"/>
</dbReference>
<sequence>MVDKQDTLIEYPERILYNGTIRTVDENETVAEAVAIRNGRFLAVGGTAEIRELAGPETDEIDLNGRTAIPGLIDSHLHLRNVGRDLNRVTLFDVRSIDDVLEAIGDAVETTTDTDWILASSGWHESQLEEERLPTRYELDAVAPDNPVFIPRGGHVAVCNSVALDRAGIGEDTDDPDGGTIVRDPDTGEPNGVVLETARTEVVEPVLPDRGYEDYVADIERAMSELNSRGITAVMEPGLERDELRAYQRVAVDGEATVRTDAFVRIYGADDVRDAGSYFYREFGTDRLKIGGLKYMLDGGVEGARLTEPYRIVSEVQEQEDYHGHYLLPEGGTEELQEMYELAAERGHQVQTHVVGDEAIETLLDMYEAASAVRDIEPLRWTAMHVFLPREEDRERMRELGVVTTVQNHPTFLGRNMELLWGQERAADAIPTRTLLEDDIPVGGGTDAPVVPWYPFESIWWMVTRQTVTTGTLGPEEAIDPAEALRLWTRGSAYVLHWEDELGSVEPGKRADLAVLDRDIVTCPPDDIRETTVELTLVGGEVVHEDR</sequence>
<dbReference type="GeneID" id="73901931"/>
<dbReference type="Pfam" id="PF07969">
    <property type="entry name" value="Amidohydro_3"/>
    <property type="match status" value="1"/>
</dbReference>
<dbReference type="RefSeq" id="WP_256532824.1">
    <property type="nucleotide sequence ID" value="NZ_CP101824.1"/>
</dbReference>
<name>A0ABD5NQJ5_9EURY</name>
<keyword evidence="3" id="KW-0378">Hydrolase</keyword>
<dbReference type="Gene3D" id="3.10.310.70">
    <property type="match status" value="1"/>
</dbReference>
<evidence type="ECO:0000313" key="4">
    <source>
        <dbReference type="Proteomes" id="UP001595846"/>
    </source>
</evidence>
<dbReference type="SUPFAM" id="SSF51556">
    <property type="entry name" value="Metallo-dependent hydrolases"/>
    <property type="match status" value="1"/>
</dbReference>
<dbReference type="Proteomes" id="UP001595846">
    <property type="component" value="Unassembled WGS sequence"/>
</dbReference>
<dbReference type="Gene3D" id="2.30.40.10">
    <property type="entry name" value="Urease, subunit C, domain 1"/>
    <property type="match status" value="1"/>
</dbReference>
<feature type="domain" description="Amidohydrolase 3" evidence="2">
    <location>
        <begin position="60"/>
        <end position="544"/>
    </location>
</feature>